<dbReference type="OrthoDB" id="2573514at2"/>
<proteinExistence type="predicted"/>
<evidence type="ECO:0000256" key="1">
    <source>
        <dbReference type="SAM" id="SignalP"/>
    </source>
</evidence>
<gene>
    <name evidence="2" type="ORF">FE784_29435</name>
</gene>
<keyword evidence="3" id="KW-1185">Reference proteome</keyword>
<protein>
    <submittedName>
        <fullName evidence="2">Cna B-type domain-containing protein</fullName>
    </submittedName>
</protein>
<reference evidence="2 3" key="1">
    <citation type="submission" date="2019-05" db="EMBL/GenBank/DDBJ databases">
        <title>We sequenced the genome of Paenibacillus hemerocallicola KCTC 33185 for further insight into its adaptation and study the phylogeny of Paenibacillus.</title>
        <authorList>
            <person name="Narsing Rao M.P."/>
        </authorList>
    </citation>
    <scope>NUCLEOTIDE SEQUENCE [LARGE SCALE GENOMIC DNA]</scope>
    <source>
        <strain evidence="2 3">KCTC 33185</strain>
    </source>
</reference>
<feature type="chain" id="PRO_5022834924" evidence="1">
    <location>
        <begin position="33"/>
        <end position="275"/>
    </location>
</feature>
<feature type="signal peptide" evidence="1">
    <location>
        <begin position="1"/>
        <end position="32"/>
    </location>
</feature>
<dbReference type="AlphaFoldDB" id="A0A5C4T103"/>
<dbReference type="EMBL" id="VDCQ01000055">
    <property type="protein sequence ID" value="TNJ62653.1"/>
    <property type="molecule type" value="Genomic_DNA"/>
</dbReference>
<evidence type="ECO:0000313" key="3">
    <source>
        <dbReference type="Proteomes" id="UP000307943"/>
    </source>
</evidence>
<sequence length="275" mass="30118">MRRVEMKKNMKYVLAALLVLVSLFGVSSAALAEPAMDFEITSVGYENGVLKANGLFKNTGDKRIESVNKVDVKIFLYNEAGEGKQVADHYFTDLKVNLNSGESVEYTLEFTDVPEYTDATQWGAEEGDWEFTYIEEQAPAAEPAAEPEVAAEAAPEVAAEVAAEVAPAPETAAGALDFEVTGVGYENGVLKAIGKFKNIGGKHIEKVNKVDVKVFLYNAAGEGKQVADHYFTDLSVNLKAGEEVEYTLEFADVPEYTDATQWSAEEGDWEFTYFE</sequence>
<organism evidence="2 3">
    <name type="scientific">Paenibacillus hemerocallicola</name>
    <dbReference type="NCBI Taxonomy" id="1172614"/>
    <lineage>
        <taxon>Bacteria</taxon>
        <taxon>Bacillati</taxon>
        <taxon>Bacillota</taxon>
        <taxon>Bacilli</taxon>
        <taxon>Bacillales</taxon>
        <taxon>Paenibacillaceae</taxon>
        <taxon>Paenibacillus</taxon>
    </lineage>
</organism>
<name>A0A5C4T103_9BACL</name>
<keyword evidence="1" id="KW-0732">Signal</keyword>
<dbReference type="Proteomes" id="UP000307943">
    <property type="component" value="Unassembled WGS sequence"/>
</dbReference>
<comment type="caution">
    <text evidence="2">The sequence shown here is derived from an EMBL/GenBank/DDBJ whole genome shotgun (WGS) entry which is preliminary data.</text>
</comment>
<evidence type="ECO:0000313" key="2">
    <source>
        <dbReference type="EMBL" id="TNJ62653.1"/>
    </source>
</evidence>
<accession>A0A5C4T103</accession>